<gene>
    <name evidence="2" type="ORF">MGWOODY_XGa2467</name>
</gene>
<reference evidence="2" key="1">
    <citation type="submission" date="2015-10" db="EMBL/GenBank/DDBJ databases">
        <authorList>
            <person name="Gilbert D.G."/>
        </authorList>
    </citation>
    <scope>NUCLEOTIDE SEQUENCE</scope>
</reference>
<feature type="compositionally biased region" description="Polar residues" evidence="1">
    <location>
        <begin position="31"/>
        <end position="40"/>
    </location>
</feature>
<organism evidence="2">
    <name type="scientific">hydrothermal vent metagenome</name>
    <dbReference type="NCBI Taxonomy" id="652676"/>
    <lineage>
        <taxon>unclassified sequences</taxon>
        <taxon>metagenomes</taxon>
        <taxon>ecological metagenomes</taxon>
    </lineage>
</organism>
<protein>
    <submittedName>
        <fullName evidence="2">Uncharacterized protein</fullName>
    </submittedName>
</protein>
<proteinExistence type="predicted"/>
<sequence length="40" mass="4224">MTVAKPNAGRNARMLLHPAASLADSPPPPSTANILQRFNP</sequence>
<feature type="region of interest" description="Disordered" evidence="1">
    <location>
        <begin position="18"/>
        <end position="40"/>
    </location>
</feature>
<evidence type="ECO:0000313" key="2">
    <source>
        <dbReference type="EMBL" id="CUS54973.1"/>
    </source>
</evidence>
<name>A0A160TVN3_9ZZZZ</name>
<dbReference type="AlphaFoldDB" id="A0A160TVN3"/>
<dbReference type="EMBL" id="CZRL01000110">
    <property type="protein sequence ID" value="CUS54973.1"/>
    <property type="molecule type" value="Genomic_DNA"/>
</dbReference>
<accession>A0A160TVN3</accession>
<evidence type="ECO:0000256" key="1">
    <source>
        <dbReference type="SAM" id="MobiDB-lite"/>
    </source>
</evidence>